<evidence type="ECO:0000313" key="2">
    <source>
        <dbReference type="Proteomes" id="UP001227095"/>
    </source>
</evidence>
<gene>
    <name evidence="1" type="ORF">QEO92_00620</name>
</gene>
<evidence type="ECO:0000313" key="1">
    <source>
        <dbReference type="EMBL" id="WGI68637.1"/>
    </source>
</evidence>
<organism evidence="1 2">
    <name type="scientific">Neorhizobium petrolearium</name>
    <dbReference type="NCBI Taxonomy" id="515361"/>
    <lineage>
        <taxon>Bacteria</taxon>
        <taxon>Pseudomonadati</taxon>
        <taxon>Pseudomonadota</taxon>
        <taxon>Alphaproteobacteria</taxon>
        <taxon>Hyphomicrobiales</taxon>
        <taxon>Rhizobiaceae</taxon>
        <taxon>Rhizobium/Agrobacterium group</taxon>
        <taxon>Neorhizobium</taxon>
    </lineage>
</organism>
<dbReference type="RefSeq" id="WP_227701798.1">
    <property type="nucleotide sequence ID" value="NZ_CP123000.1"/>
</dbReference>
<protein>
    <submittedName>
        <fullName evidence="1">Uncharacterized protein</fullName>
    </submittedName>
</protein>
<accession>A0ABY8M2B1</accession>
<sequence>MSDRFFGWNTIYGVEGEHSTPYLTRIWFGRLRLHIFHRGDADPDCHDHPWDFWTFPLTSYVEEVATRALFGHYEISRQLVRAFRLHYRPATHIHRVIGRYAGAGFERDEGETGELLTNGRRIITLVWTGKNRQPWAFLKHRDGQWCWTPWREYIFRGGKHAPCEPVEASGLTGNRPQTFMLDELATHAIAGLEWIDRPVTVTGGDYQYDGHLLLSFPKGEGGPIRYVVMDQNRRLFIHNATQCGLAPETTEAA</sequence>
<proteinExistence type="predicted"/>
<dbReference type="Proteomes" id="UP001227095">
    <property type="component" value="Chromosome"/>
</dbReference>
<dbReference type="EMBL" id="CP123000">
    <property type="protein sequence ID" value="WGI68637.1"/>
    <property type="molecule type" value="Genomic_DNA"/>
</dbReference>
<keyword evidence="2" id="KW-1185">Reference proteome</keyword>
<name>A0ABY8M2B1_9HYPH</name>
<reference evidence="1 2" key="1">
    <citation type="submission" date="2023-04" db="EMBL/GenBank/DDBJ databases">
        <title>Neorhizobium petrolearium OS53, complete genome.</title>
        <authorList>
            <person name="Yu T."/>
        </authorList>
    </citation>
    <scope>NUCLEOTIDE SEQUENCE [LARGE SCALE GENOMIC DNA]</scope>
    <source>
        <strain evidence="1 2">OS53</strain>
    </source>
</reference>